<evidence type="ECO:0000256" key="1">
    <source>
        <dbReference type="SAM" id="MobiDB-lite"/>
    </source>
</evidence>
<dbReference type="InterPro" id="IPR032635">
    <property type="entry name" value="Anti_2"/>
</dbReference>
<comment type="caution">
    <text evidence="3">The sequence shown here is derived from an EMBL/GenBank/DDBJ whole genome shotgun (WGS) entry which is preliminary data.</text>
</comment>
<organism evidence="3 4">
    <name type="scientific">Tistrella bauzanensis</name>
    <dbReference type="NCBI Taxonomy" id="657419"/>
    <lineage>
        <taxon>Bacteria</taxon>
        <taxon>Pseudomonadati</taxon>
        <taxon>Pseudomonadota</taxon>
        <taxon>Alphaproteobacteria</taxon>
        <taxon>Geminicoccales</taxon>
        <taxon>Geminicoccaceae</taxon>
        <taxon>Tistrella</taxon>
    </lineage>
</organism>
<dbReference type="EMBL" id="BMDZ01000077">
    <property type="protein sequence ID" value="GGB58310.1"/>
    <property type="molecule type" value="Genomic_DNA"/>
</dbReference>
<dbReference type="PIRSF" id="PIRSF002721">
    <property type="entry name" value="Surface_antigen_Rickettsia"/>
    <property type="match status" value="1"/>
</dbReference>
<feature type="region of interest" description="Disordered" evidence="1">
    <location>
        <begin position="77"/>
        <end position="117"/>
    </location>
</feature>
<sequence length="157" mass="15965">MKPFIPVIVAAALALGACSSDMGTKEGVGSVLGAVGGAVAGSQFGKGTGQIAAAAVGTLVGAYLGNEVGKSLDRADRVEAQAASQRALESNPTGQSTSWSNPDSGHSGTITPVKTYQNPNGDYCREFTQRVNVGGQTEEAYGTACRQPDGSWRIVNS</sequence>
<evidence type="ECO:0000259" key="2">
    <source>
        <dbReference type="Pfam" id="PF16998"/>
    </source>
</evidence>
<dbReference type="PROSITE" id="PS51257">
    <property type="entry name" value="PROKAR_LIPOPROTEIN"/>
    <property type="match status" value="1"/>
</dbReference>
<dbReference type="RefSeq" id="WP_188581961.1">
    <property type="nucleotide sequence ID" value="NZ_BMDZ01000077.1"/>
</dbReference>
<dbReference type="Proteomes" id="UP000603352">
    <property type="component" value="Unassembled WGS sequence"/>
</dbReference>
<keyword evidence="4" id="KW-1185">Reference proteome</keyword>
<dbReference type="Pfam" id="PF16998">
    <property type="entry name" value="17kDa_Anti_2"/>
    <property type="match status" value="1"/>
</dbReference>
<accession>A0ABQ1J278</accession>
<protein>
    <submittedName>
        <fullName evidence="3">17 kDa surface antigen</fullName>
    </submittedName>
</protein>
<evidence type="ECO:0000313" key="3">
    <source>
        <dbReference type="EMBL" id="GGB58310.1"/>
    </source>
</evidence>
<gene>
    <name evidence="3" type="primary">omp</name>
    <name evidence="3" type="ORF">GCM10011505_43990</name>
</gene>
<proteinExistence type="predicted"/>
<name>A0ABQ1J278_9PROT</name>
<evidence type="ECO:0000313" key="4">
    <source>
        <dbReference type="Proteomes" id="UP000603352"/>
    </source>
</evidence>
<feature type="domain" description="Surface antigen" evidence="2">
    <location>
        <begin position="66"/>
        <end position="156"/>
    </location>
</feature>
<reference evidence="4" key="1">
    <citation type="journal article" date="2019" name="Int. J. Syst. Evol. Microbiol.">
        <title>The Global Catalogue of Microorganisms (GCM) 10K type strain sequencing project: providing services to taxonomists for standard genome sequencing and annotation.</title>
        <authorList>
            <consortium name="The Broad Institute Genomics Platform"/>
            <consortium name="The Broad Institute Genome Sequencing Center for Infectious Disease"/>
            <person name="Wu L."/>
            <person name="Ma J."/>
        </authorList>
    </citation>
    <scope>NUCLEOTIDE SEQUENCE [LARGE SCALE GENOMIC DNA]</scope>
    <source>
        <strain evidence="4">CGMCC 1.10188</strain>
    </source>
</reference>
<dbReference type="InterPro" id="IPR016364">
    <property type="entry name" value="Surface_antigen_Rickettsia"/>
</dbReference>
<feature type="compositionally biased region" description="Polar residues" evidence="1">
    <location>
        <begin position="82"/>
        <end position="117"/>
    </location>
</feature>